<evidence type="ECO:0000256" key="2">
    <source>
        <dbReference type="ARBA" id="ARBA00022723"/>
    </source>
</evidence>
<keyword evidence="4 7" id="KW-0863">Zinc-finger</keyword>
<dbReference type="InterPro" id="IPR050888">
    <property type="entry name" value="ZnF_C2H2-type_TF"/>
</dbReference>
<evidence type="ECO:0000313" key="9">
    <source>
        <dbReference type="EMBL" id="KAF8788110.1"/>
    </source>
</evidence>
<sequence length="332" mass="37509">MTELMCLDCHEIFDPQQGHHCLNSRWILRTLDGRKMVRDISDGLAFEGREYVSLASEQLPGLSAVSTEIFNRNPDSYTASSLLKQDTLRIDKHTHSSYVIVSEKSEAYEKCLVSDIQAVPSSSQLQVSKDKGRLCQEYLQPKPYRAVSTNVKIVICNICQKVLKRNYLKKHMLTHGGKKTHRCDLCGKSFLLKSNLLKHTRGHTSDKPFSCDVCEQLPELSSVCNEIFQNIFNSSTDANLLKEETAGTDQQTSLFSGDSVMYNKCSVGDTHAVPGPSRLPFNDGKNRLCQEKFQKKPYHLLPKNVKRDTRETCGKYSKRGKILKGILKSERG</sequence>
<dbReference type="Gene3D" id="3.30.160.60">
    <property type="entry name" value="Classic Zinc Finger"/>
    <property type="match status" value="2"/>
</dbReference>
<accession>A0A8T0FFQ0</accession>
<dbReference type="PROSITE" id="PS50157">
    <property type="entry name" value="ZINC_FINGER_C2H2_2"/>
    <property type="match status" value="1"/>
</dbReference>
<evidence type="ECO:0000256" key="6">
    <source>
        <dbReference type="ARBA" id="ARBA00023242"/>
    </source>
</evidence>
<evidence type="ECO:0000259" key="8">
    <source>
        <dbReference type="PROSITE" id="PS50157"/>
    </source>
</evidence>
<proteinExistence type="predicted"/>
<evidence type="ECO:0000256" key="3">
    <source>
        <dbReference type="ARBA" id="ARBA00022737"/>
    </source>
</evidence>
<keyword evidence="6" id="KW-0539">Nucleus</keyword>
<evidence type="ECO:0000256" key="4">
    <source>
        <dbReference type="ARBA" id="ARBA00022771"/>
    </source>
</evidence>
<dbReference type="FunFam" id="3.30.160.60:FF:000100">
    <property type="entry name" value="Zinc finger 45-like"/>
    <property type="match status" value="1"/>
</dbReference>
<dbReference type="SUPFAM" id="SSF57667">
    <property type="entry name" value="beta-beta-alpha zinc fingers"/>
    <property type="match status" value="1"/>
</dbReference>
<evidence type="ECO:0000256" key="1">
    <source>
        <dbReference type="ARBA" id="ARBA00004123"/>
    </source>
</evidence>
<dbReference type="PANTHER" id="PTHR24406">
    <property type="entry name" value="TRANSCRIPTIONAL REPRESSOR CTCFL-RELATED"/>
    <property type="match status" value="1"/>
</dbReference>
<keyword evidence="5" id="KW-0862">Zinc</keyword>
<protein>
    <submittedName>
        <fullName evidence="9">Zinc finger protein 705F like protein</fullName>
    </submittedName>
</protein>
<evidence type="ECO:0000256" key="5">
    <source>
        <dbReference type="ARBA" id="ARBA00022833"/>
    </source>
</evidence>
<dbReference type="GO" id="GO:0005634">
    <property type="term" value="C:nucleus"/>
    <property type="evidence" value="ECO:0007669"/>
    <property type="project" value="UniProtKB-SubCell"/>
</dbReference>
<organism evidence="9 10">
    <name type="scientific">Argiope bruennichi</name>
    <name type="common">Wasp spider</name>
    <name type="synonym">Aranea bruennichi</name>
    <dbReference type="NCBI Taxonomy" id="94029"/>
    <lineage>
        <taxon>Eukaryota</taxon>
        <taxon>Metazoa</taxon>
        <taxon>Ecdysozoa</taxon>
        <taxon>Arthropoda</taxon>
        <taxon>Chelicerata</taxon>
        <taxon>Arachnida</taxon>
        <taxon>Araneae</taxon>
        <taxon>Araneomorphae</taxon>
        <taxon>Entelegynae</taxon>
        <taxon>Araneoidea</taxon>
        <taxon>Araneidae</taxon>
        <taxon>Argiope</taxon>
    </lineage>
</organism>
<keyword evidence="10" id="KW-1185">Reference proteome</keyword>
<dbReference type="InterPro" id="IPR036236">
    <property type="entry name" value="Znf_C2H2_sf"/>
</dbReference>
<dbReference type="AlphaFoldDB" id="A0A8T0FFQ0"/>
<comment type="caution">
    <text evidence="9">The sequence shown here is derived from an EMBL/GenBank/DDBJ whole genome shotgun (WGS) entry which is preliminary data.</text>
</comment>
<keyword evidence="3" id="KW-0677">Repeat</keyword>
<reference evidence="9" key="1">
    <citation type="journal article" date="2020" name="bioRxiv">
        <title>Chromosome-level reference genome of the European wasp spider Argiope bruennichi: a resource for studies on range expansion and evolutionary adaptation.</title>
        <authorList>
            <person name="Sheffer M.M."/>
            <person name="Hoppe A."/>
            <person name="Krehenwinkel H."/>
            <person name="Uhl G."/>
            <person name="Kuss A.W."/>
            <person name="Jensen L."/>
            <person name="Jensen C."/>
            <person name="Gillespie R.G."/>
            <person name="Hoff K.J."/>
            <person name="Prost S."/>
        </authorList>
    </citation>
    <scope>NUCLEOTIDE SEQUENCE</scope>
</reference>
<dbReference type="Proteomes" id="UP000807504">
    <property type="component" value="Unassembled WGS sequence"/>
</dbReference>
<reference evidence="9" key="2">
    <citation type="submission" date="2020-06" db="EMBL/GenBank/DDBJ databases">
        <authorList>
            <person name="Sheffer M."/>
        </authorList>
    </citation>
    <scope>NUCLEOTIDE SEQUENCE</scope>
</reference>
<dbReference type="GO" id="GO:0008270">
    <property type="term" value="F:zinc ion binding"/>
    <property type="evidence" value="ECO:0007669"/>
    <property type="project" value="UniProtKB-KW"/>
</dbReference>
<gene>
    <name evidence="9" type="ORF">HNY73_009645</name>
</gene>
<keyword evidence="2" id="KW-0479">Metal-binding</keyword>
<evidence type="ECO:0000256" key="7">
    <source>
        <dbReference type="PROSITE-ProRule" id="PRU00042"/>
    </source>
</evidence>
<dbReference type="SMART" id="SM00355">
    <property type="entry name" value="ZnF_C2H2"/>
    <property type="match status" value="2"/>
</dbReference>
<evidence type="ECO:0000313" key="10">
    <source>
        <dbReference type="Proteomes" id="UP000807504"/>
    </source>
</evidence>
<feature type="domain" description="C2H2-type" evidence="8">
    <location>
        <begin position="181"/>
        <end position="208"/>
    </location>
</feature>
<dbReference type="InterPro" id="IPR013087">
    <property type="entry name" value="Znf_C2H2_type"/>
</dbReference>
<name>A0A8T0FFQ0_ARGBR</name>
<dbReference type="EMBL" id="JABXBU010000015">
    <property type="protein sequence ID" value="KAF8788110.1"/>
    <property type="molecule type" value="Genomic_DNA"/>
</dbReference>
<dbReference type="PROSITE" id="PS00028">
    <property type="entry name" value="ZINC_FINGER_C2H2_1"/>
    <property type="match status" value="1"/>
</dbReference>
<comment type="subcellular location">
    <subcellularLocation>
        <location evidence="1">Nucleus</location>
    </subcellularLocation>
</comment>